<evidence type="ECO:0008006" key="3">
    <source>
        <dbReference type="Google" id="ProtNLM"/>
    </source>
</evidence>
<dbReference type="EMBL" id="JNVM01000010">
    <property type="protein sequence ID" value="KEQ25732.1"/>
    <property type="molecule type" value="Genomic_DNA"/>
</dbReference>
<dbReference type="eggNOG" id="ENOG5030HDP">
    <property type="taxonomic scope" value="Bacteria"/>
</dbReference>
<proteinExistence type="predicted"/>
<accession>A0A081P4V9</accession>
<dbReference type="AlphaFoldDB" id="A0A081P4V9"/>
<dbReference type="Proteomes" id="UP000028123">
    <property type="component" value="Unassembled WGS sequence"/>
</dbReference>
<dbReference type="InterPro" id="IPR036237">
    <property type="entry name" value="Xyl_isomerase-like_sf"/>
</dbReference>
<dbReference type="SUPFAM" id="SSF51658">
    <property type="entry name" value="Xylose isomerase-like"/>
    <property type="match status" value="1"/>
</dbReference>
<sequence>MAQSYENKLYIGTILLERNRWAAERKPSYAVSDWQERFREDGFDGLELWENHAILADEREQAALEASDRIAIVNSYIGFEDGDEAERKREEAAALVNRLRAPAVKFNLGADPAQLPVYIANVKRWVELLPADCRILCECHPGTIAEHPDAAAEMLHQLGNGPFQAIVHPFYCMGELEDWFKRLGSAITHAHVQLRDGGNHFIRLSRRPELIKDRLALMRRMGFRGSFTLEFTEGVRVNEDREALYEAALEDLQILRNIWSGNPS</sequence>
<reference evidence="1 2" key="1">
    <citation type="submission" date="2014-06" db="EMBL/GenBank/DDBJ databases">
        <title>Draft genome sequence of Paenibacillus sp. MSt1.</title>
        <authorList>
            <person name="Aw Y.K."/>
            <person name="Ong K.S."/>
            <person name="Gan H.M."/>
            <person name="Lee S.M."/>
        </authorList>
    </citation>
    <scope>NUCLEOTIDE SEQUENCE [LARGE SCALE GENOMIC DNA]</scope>
    <source>
        <strain evidence="1 2">MSt1</strain>
    </source>
</reference>
<organism evidence="1 2">
    <name type="scientific">Paenibacillus tyrfis</name>
    <dbReference type="NCBI Taxonomy" id="1501230"/>
    <lineage>
        <taxon>Bacteria</taxon>
        <taxon>Bacillati</taxon>
        <taxon>Bacillota</taxon>
        <taxon>Bacilli</taxon>
        <taxon>Bacillales</taxon>
        <taxon>Paenibacillaceae</taxon>
        <taxon>Paenibacillus</taxon>
    </lineage>
</organism>
<protein>
    <recommendedName>
        <fullName evidence="3">Xylose isomerase-like TIM barrel domain-containing protein</fullName>
    </recommendedName>
</protein>
<comment type="caution">
    <text evidence="1">The sequence shown here is derived from an EMBL/GenBank/DDBJ whole genome shotgun (WGS) entry which is preliminary data.</text>
</comment>
<keyword evidence="2" id="KW-1185">Reference proteome</keyword>
<dbReference type="RefSeq" id="WP_036682295.1">
    <property type="nucleotide sequence ID" value="NZ_JNVM01000010.1"/>
</dbReference>
<dbReference type="Gene3D" id="3.20.20.150">
    <property type="entry name" value="Divalent-metal-dependent TIM barrel enzymes"/>
    <property type="match status" value="1"/>
</dbReference>
<dbReference type="OrthoDB" id="9815124at2"/>
<evidence type="ECO:0000313" key="1">
    <source>
        <dbReference type="EMBL" id="KEQ25732.1"/>
    </source>
</evidence>
<name>A0A081P4V9_9BACL</name>
<gene>
    <name evidence="1" type="ORF">ET33_03180</name>
</gene>
<evidence type="ECO:0000313" key="2">
    <source>
        <dbReference type="Proteomes" id="UP000028123"/>
    </source>
</evidence>